<reference evidence="3" key="1">
    <citation type="journal article" date="2019" name="Microbiology">
        <title>Complete Genome Sequence of an Uncultured Bacterium of the Candidate Phylum Bipolaricaulota.</title>
        <authorList>
            <person name="Kadnikov V.V."/>
            <person name="Mardanov A.V."/>
            <person name="Beletsky A.V."/>
            <person name="Frank Y.A."/>
            <person name="Karnachuk O.V."/>
            <person name="Ravin N.V."/>
        </authorList>
    </citation>
    <scope>NUCLEOTIDE SEQUENCE [LARGE SCALE GENOMIC DNA]</scope>
</reference>
<feature type="domain" description="DUF1285" evidence="1">
    <location>
        <begin position="5"/>
        <end position="58"/>
    </location>
</feature>
<dbReference type="RefSeq" id="WP_156202815.1">
    <property type="nucleotide sequence ID" value="NZ_CP046457.1"/>
</dbReference>
<dbReference type="KEGG" id="salq:SYNTR_0272"/>
<keyword evidence="3" id="KW-1185">Reference proteome</keyword>
<proteinExistence type="predicted"/>
<gene>
    <name evidence="2" type="ORF">SYNTR_0272</name>
</gene>
<organism evidence="2 3">
    <name type="scientific">Candidatus Syntrophocurvum alkaliphilum</name>
    <dbReference type="NCBI Taxonomy" id="2293317"/>
    <lineage>
        <taxon>Bacteria</taxon>
        <taxon>Bacillati</taxon>
        <taxon>Bacillota</taxon>
        <taxon>Clostridia</taxon>
        <taxon>Eubacteriales</taxon>
        <taxon>Syntrophomonadaceae</taxon>
        <taxon>Candidatus Syntrophocurvum</taxon>
    </lineage>
</organism>
<dbReference type="Proteomes" id="UP000426444">
    <property type="component" value="Chromosome"/>
</dbReference>
<dbReference type="OrthoDB" id="1723813at2"/>
<accession>A0A6I6DBY8</accession>
<sequence>MDIKEIVIKSNGKWYFGESEMFRREILKLLASNITKNDDGTYSIVLGEETNPITVEDVPFYATGITEENDKIKLRFHDLQEIILDKEMKLTLKGDVPYIDFKWEADTRLSRGVYWKLSDYFDFRGDEIYIVPPGVESSN</sequence>
<dbReference type="Gene3D" id="3.10.540.10">
    <property type="entry name" value="duf1285 like domain"/>
    <property type="match status" value="1"/>
</dbReference>
<dbReference type="InterPro" id="IPR048341">
    <property type="entry name" value="DUF1285_N"/>
</dbReference>
<evidence type="ECO:0000313" key="2">
    <source>
        <dbReference type="EMBL" id="QGT98865.1"/>
    </source>
</evidence>
<protein>
    <recommendedName>
        <fullName evidence="1">DUF1285 domain-containing protein</fullName>
    </recommendedName>
</protein>
<dbReference type="EMBL" id="CP046457">
    <property type="protein sequence ID" value="QGT98865.1"/>
    <property type="molecule type" value="Genomic_DNA"/>
</dbReference>
<name>A0A6I6DBY8_9FIRM</name>
<evidence type="ECO:0000259" key="1">
    <source>
        <dbReference type="Pfam" id="PF06938"/>
    </source>
</evidence>
<dbReference type="Pfam" id="PF06938">
    <property type="entry name" value="DUF1285_N"/>
    <property type="match status" value="1"/>
</dbReference>
<dbReference type="AlphaFoldDB" id="A0A6I6DBY8"/>
<evidence type="ECO:0000313" key="3">
    <source>
        <dbReference type="Proteomes" id="UP000426444"/>
    </source>
</evidence>